<name>A0A4C1Z4A2_EUMVA</name>
<dbReference type="AlphaFoldDB" id="A0A4C1Z4A2"/>
<comment type="caution">
    <text evidence="1">The sequence shown here is derived from an EMBL/GenBank/DDBJ whole genome shotgun (WGS) entry which is preliminary data.</text>
</comment>
<reference evidence="1 2" key="1">
    <citation type="journal article" date="2019" name="Commun. Biol.">
        <title>The bagworm genome reveals a unique fibroin gene that provides high tensile strength.</title>
        <authorList>
            <person name="Kono N."/>
            <person name="Nakamura H."/>
            <person name="Ohtoshi R."/>
            <person name="Tomita M."/>
            <person name="Numata K."/>
            <person name="Arakawa K."/>
        </authorList>
    </citation>
    <scope>NUCLEOTIDE SEQUENCE [LARGE SCALE GENOMIC DNA]</scope>
</reference>
<gene>
    <name evidence="1" type="ORF">EVAR_87041_1</name>
</gene>
<dbReference type="EMBL" id="BGZK01001536">
    <property type="protein sequence ID" value="GBP81904.1"/>
    <property type="molecule type" value="Genomic_DNA"/>
</dbReference>
<organism evidence="1 2">
    <name type="scientific">Eumeta variegata</name>
    <name type="common">Bagworm moth</name>
    <name type="synonym">Eumeta japonica</name>
    <dbReference type="NCBI Taxonomy" id="151549"/>
    <lineage>
        <taxon>Eukaryota</taxon>
        <taxon>Metazoa</taxon>
        <taxon>Ecdysozoa</taxon>
        <taxon>Arthropoda</taxon>
        <taxon>Hexapoda</taxon>
        <taxon>Insecta</taxon>
        <taxon>Pterygota</taxon>
        <taxon>Neoptera</taxon>
        <taxon>Endopterygota</taxon>
        <taxon>Lepidoptera</taxon>
        <taxon>Glossata</taxon>
        <taxon>Ditrysia</taxon>
        <taxon>Tineoidea</taxon>
        <taxon>Psychidae</taxon>
        <taxon>Oiketicinae</taxon>
        <taxon>Eumeta</taxon>
    </lineage>
</organism>
<evidence type="ECO:0000313" key="2">
    <source>
        <dbReference type="Proteomes" id="UP000299102"/>
    </source>
</evidence>
<keyword evidence="2" id="KW-1185">Reference proteome</keyword>
<protein>
    <submittedName>
        <fullName evidence="1">Uncharacterized protein</fullName>
    </submittedName>
</protein>
<sequence>MSRTALILSSVVAVEGHPSRRSSGKQCVRWSFGGAELRKLQPHITAAQIITRLQVSQGSISRREVATFVVAFYSVNESSGGLFSSMKPLPLSSGHSPSIVYCIVTEEVDKALVTSQGLRAFMNGDDYLSAIA</sequence>
<accession>A0A4C1Z4A2</accession>
<evidence type="ECO:0000313" key="1">
    <source>
        <dbReference type="EMBL" id="GBP81904.1"/>
    </source>
</evidence>
<dbReference type="Proteomes" id="UP000299102">
    <property type="component" value="Unassembled WGS sequence"/>
</dbReference>
<proteinExistence type="predicted"/>